<dbReference type="eggNOG" id="COG2205">
    <property type="taxonomic scope" value="Bacteria"/>
</dbReference>
<keyword evidence="8" id="KW-1133">Transmembrane helix</keyword>
<dbReference type="HOGENOM" id="CLU_000445_89_26_9"/>
<feature type="domain" description="Histidine kinase" evidence="9">
    <location>
        <begin position="191"/>
        <end position="403"/>
    </location>
</feature>
<evidence type="ECO:0000256" key="5">
    <source>
        <dbReference type="ARBA" id="ARBA00022679"/>
    </source>
</evidence>
<dbReference type="EMBL" id="ACIL03000020">
    <property type="protein sequence ID" value="ESL01763.1"/>
    <property type="molecule type" value="Genomic_DNA"/>
</dbReference>
<evidence type="ECO:0000256" key="6">
    <source>
        <dbReference type="ARBA" id="ARBA00022777"/>
    </source>
</evidence>
<dbReference type="InterPro" id="IPR036097">
    <property type="entry name" value="HisK_dim/P_sf"/>
</dbReference>
<keyword evidence="7" id="KW-0902">Two-component regulatory system</keyword>
<keyword evidence="4" id="KW-0597">Phosphoprotein</keyword>
<dbReference type="Pfam" id="PF00512">
    <property type="entry name" value="HisKA"/>
    <property type="match status" value="1"/>
</dbReference>
<feature type="transmembrane region" description="Helical" evidence="8">
    <location>
        <begin position="12"/>
        <end position="33"/>
    </location>
</feature>
<feature type="transmembrane region" description="Helical" evidence="8">
    <location>
        <begin position="151"/>
        <end position="173"/>
    </location>
</feature>
<keyword evidence="5" id="KW-0808">Transferase</keyword>
<dbReference type="Proteomes" id="UP000018227">
    <property type="component" value="Unassembled WGS sequence"/>
</dbReference>
<keyword evidence="6 10" id="KW-0418">Kinase</keyword>
<dbReference type="SMART" id="SM00388">
    <property type="entry name" value="HisKA"/>
    <property type="match status" value="1"/>
</dbReference>
<dbReference type="GO" id="GO:0000155">
    <property type="term" value="F:phosphorelay sensor kinase activity"/>
    <property type="evidence" value="ECO:0007669"/>
    <property type="project" value="InterPro"/>
</dbReference>
<comment type="caution">
    <text evidence="10">The sequence shown here is derived from an EMBL/GenBank/DDBJ whole genome shotgun (WGS) entry which is preliminary data.</text>
</comment>
<dbReference type="SUPFAM" id="SSF55874">
    <property type="entry name" value="ATPase domain of HSP90 chaperone/DNA topoisomerase II/histidine kinase"/>
    <property type="match status" value="1"/>
</dbReference>
<dbReference type="SMART" id="SM00387">
    <property type="entry name" value="HATPase_c"/>
    <property type="match status" value="1"/>
</dbReference>
<dbReference type="OrthoDB" id="368131at2"/>
<evidence type="ECO:0000256" key="3">
    <source>
        <dbReference type="ARBA" id="ARBA00012438"/>
    </source>
</evidence>
<comment type="catalytic activity">
    <reaction evidence="1">
        <text>ATP + protein L-histidine = ADP + protein N-phospho-L-histidine.</text>
        <dbReference type="EC" id="2.7.13.3"/>
    </reaction>
</comment>
<dbReference type="EC" id="2.7.13.3" evidence="3"/>
<dbReference type="PANTHER" id="PTHR45453">
    <property type="entry name" value="PHOSPHATE REGULON SENSOR PROTEIN PHOR"/>
    <property type="match status" value="1"/>
</dbReference>
<dbReference type="InterPro" id="IPR036890">
    <property type="entry name" value="HATPase_C_sf"/>
</dbReference>
<accession>V2XYF6</accession>
<dbReference type="InterPro" id="IPR050351">
    <property type="entry name" value="BphY/WalK/GraS-like"/>
</dbReference>
<keyword evidence="8" id="KW-0472">Membrane</keyword>
<comment type="subcellular location">
    <subcellularLocation>
        <location evidence="2">Membrane</location>
    </subcellularLocation>
</comment>
<evidence type="ECO:0000256" key="4">
    <source>
        <dbReference type="ARBA" id="ARBA00022553"/>
    </source>
</evidence>
<evidence type="ECO:0000256" key="7">
    <source>
        <dbReference type="ARBA" id="ARBA00023012"/>
    </source>
</evidence>
<evidence type="ECO:0000256" key="1">
    <source>
        <dbReference type="ARBA" id="ARBA00000085"/>
    </source>
</evidence>
<dbReference type="InterPro" id="IPR003594">
    <property type="entry name" value="HATPase_dom"/>
</dbReference>
<dbReference type="Pfam" id="PF02518">
    <property type="entry name" value="HATPase_c"/>
    <property type="match status" value="1"/>
</dbReference>
<dbReference type="GO" id="GO:0005886">
    <property type="term" value="C:plasma membrane"/>
    <property type="evidence" value="ECO:0007669"/>
    <property type="project" value="TreeGrafter"/>
</dbReference>
<organism evidence="10 11">
    <name type="scientific">Catonella morbi ATCC 51271</name>
    <dbReference type="NCBI Taxonomy" id="592026"/>
    <lineage>
        <taxon>Bacteria</taxon>
        <taxon>Bacillati</taxon>
        <taxon>Bacillota</taxon>
        <taxon>Clostridia</taxon>
        <taxon>Lachnospirales</taxon>
        <taxon>Lachnospiraceae</taxon>
        <taxon>Catonella</taxon>
    </lineage>
</organism>
<dbReference type="SUPFAM" id="SSF47384">
    <property type="entry name" value="Homodimeric domain of signal transducing histidine kinase"/>
    <property type="match status" value="1"/>
</dbReference>
<protein>
    <recommendedName>
        <fullName evidence="3">histidine kinase</fullName>
        <ecNumber evidence="3">2.7.13.3</ecNumber>
    </recommendedName>
</protein>
<dbReference type="PRINTS" id="PR01780">
    <property type="entry name" value="LANTIREGPROT"/>
</dbReference>
<dbReference type="PROSITE" id="PS50109">
    <property type="entry name" value="HIS_KIN"/>
    <property type="match status" value="1"/>
</dbReference>
<dbReference type="InterPro" id="IPR003661">
    <property type="entry name" value="HisK_dim/P_dom"/>
</dbReference>
<dbReference type="STRING" id="592026.GCWU0000282_003060"/>
<gene>
    <name evidence="10" type="ORF">GCWU0000282_003060</name>
</gene>
<evidence type="ECO:0000313" key="10">
    <source>
        <dbReference type="EMBL" id="ESL01763.1"/>
    </source>
</evidence>
<evidence type="ECO:0000256" key="8">
    <source>
        <dbReference type="SAM" id="Phobius"/>
    </source>
</evidence>
<proteinExistence type="predicted"/>
<dbReference type="GO" id="GO:0004721">
    <property type="term" value="F:phosphoprotein phosphatase activity"/>
    <property type="evidence" value="ECO:0007669"/>
    <property type="project" value="TreeGrafter"/>
</dbReference>
<name>V2XYF6_9FIRM</name>
<dbReference type="CDD" id="cd00082">
    <property type="entry name" value="HisKA"/>
    <property type="match status" value="1"/>
</dbReference>
<evidence type="ECO:0000256" key="2">
    <source>
        <dbReference type="ARBA" id="ARBA00004370"/>
    </source>
</evidence>
<dbReference type="RefSeq" id="WP_023355902.1">
    <property type="nucleotide sequence ID" value="NZ_KI535370.1"/>
</dbReference>
<keyword evidence="11" id="KW-1185">Reference proteome</keyword>
<dbReference type="Gene3D" id="3.30.565.10">
    <property type="entry name" value="Histidine kinase-like ATPase, C-terminal domain"/>
    <property type="match status" value="1"/>
</dbReference>
<dbReference type="AlphaFoldDB" id="V2XYF6"/>
<dbReference type="InterPro" id="IPR005467">
    <property type="entry name" value="His_kinase_dom"/>
</dbReference>
<dbReference type="PANTHER" id="PTHR45453:SF1">
    <property type="entry name" value="PHOSPHATE REGULON SENSOR PROTEIN PHOR"/>
    <property type="match status" value="1"/>
</dbReference>
<dbReference type="InterPro" id="IPR008358">
    <property type="entry name" value="Sig_transdc_His_kin/Pase_MprB"/>
</dbReference>
<dbReference type="GO" id="GO:0016036">
    <property type="term" value="P:cellular response to phosphate starvation"/>
    <property type="evidence" value="ECO:0007669"/>
    <property type="project" value="TreeGrafter"/>
</dbReference>
<evidence type="ECO:0000313" key="11">
    <source>
        <dbReference type="Proteomes" id="UP000018227"/>
    </source>
</evidence>
<dbReference type="Gene3D" id="1.10.287.130">
    <property type="match status" value="1"/>
</dbReference>
<evidence type="ECO:0000259" key="9">
    <source>
        <dbReference type="PROSITE" id="PS50109"/>
    </source>
</evidence>
<sequence length="403" mass="46845">MRRRKEMKFSTVIVVLITGFVLLFADILIYLIIMLNVTSVDYPSSREILANLTFKNGTYELKRQETKKIREKNYFAMLIDDAGNIVWSESLPDKLYKTYTLKDVAGFTRYYLEDYPVRTYVADEGLLVIGEKTDKVWKYTLEYGSERMRTAILIIPLLFVINAVVLITVPVTLQRRRQRQKEEERTEWIAGVSHDIRTPLAIIMGNAETISNLTEDEEIKKKADLIEKQGIRLRTLVENLNLSSKLDFGLGKFEKKEIKLSRFLRKIITELMNQAEDERYEFELEIDDSLQDIQVKANENLFERAVINLIINAMHHNPECCKIEVKLYKNIKNVLILEISDNGKGVAEEFLKELNCKGYEWNTANGPHGLGLKIVKQVAGFHRWKVEFAKNKKNGFICRFSLK</sequence>
<keyword evidence="8" id="KW-0812">Transmembrane</keyword>
<reference evidence="10 11" key="1">
    <citation type="submission" date="2013-06" db="EMBL/GenBank/DDBJ databases">
        <authorList>
            <person name="Weinstock G."/>
            <person name="Sodergren E."/>
            <person name="Clifton S."/>
            <person name="Fulton L."/>
            <person name="Fulton B."/>
            <person name="Courtney L."/>
            <person name="Fronick C."/>
            <person name="Harrison M."/>
            <person name="Strong C."/>
            <person name="Farmer C."/>
            <person name="Delahaunty K."/>
            <person name="Markovic C."/>
            <person name="Hall O."/>
            <person name="Minx P."/>
            <person name="Tomlinson C."/>
            <person name="Mitreva M."/>
            <person name="Nelson J."/>
            <person name="Hou S."/>
            <person name="Wollam A."/>
            <person name="Pepin K.H."/>
            <person name="Johnson M."/>
            <person name="Bhonagiri V."/>
            <person name="Nash W.E."/>
            <person name="Warren W."/>
            <person name="Chinwalla A."/>
            <person name="Mardis E.R."/>
            <person name="Wilson R.K."/>
        </authorList>
    </citation>
    <scope>NUCLEOTIDE SEQUENCE [LARGE SCALE GENOMIC DNA]</scope>
    <source>
        <strain evidence="10 11">ATCC 51271</strain>
    </source>
</reference>